<dbReference type="GeneID" id="111460552"/>
<dbReference type="PRINTS" id="PR00382">
    <property type="entry name" value="LIPIDTRNSFER"/>
</dbReference>
<evidence type="ECO:0000256" key="8">
    <source>
        <dbReference type="ARBA" id="ARBA00023288"/>
    </source>
</evidence>
<dbReference type="GO" id="GO:0006869">
    <property type="term" value="P:lipid transport"/>
    <property type="evidence" value="ECO:0007669"/>
    <property type="project" value="InterPro"/>
</dbReference>
<dbReference type="Proteomes" id="UP000504609">
    <property type="component" value="Unplaced"/>
</dbReference>
<dbReference type="InterPro" id="IPR016140">
    <property type="entry name" value="Bifunc_inhib/LTP/seed_store"/>
</dbReference>
<feature type="chain" id="PRO_5027082235" evidence="9">
    <location>
        <begin position="17"/>
        <end position="129"/>
    </location>
</feature>
<reference evidence="12" key="1">
    <citation type="submission" date="2025-08" db="UniProtKB">
        <authorList>
            <consortium name="RefSeq"/>
        </authorList>
    </citation>
    <scope>IDENTIFICATION</scope>
    <source>
        <tissue evidence="12">Young leaves</tissue>
    </source>
</reference>
<keyword evidence="5 9" id="KW-0732">Signal</keyword>
<dbReference type="AlphaFoldDB" id="A0A6J1H6I6"/>
<dbReference type="KEGG" id="cmos:111460552"/>
<evidence type="ECO:0000259" key="10">
    <source>
        <dbReference type="Pfam" id="PF14368"/>
    </source>
</evidence>
<feature type="domain" description="Bifunctional inhibitor/plant lipid transfer protein/seed storage helical" evidence="10">
    <location>
        <begin position="26"/>
        <end position="115"/>
    </location>
</feature>
<proteinExistence type="inferred from homology"/>
<keyword evidence="11" id="KW-1185">Reference proteome</keyword>
<feature type="signal peptide" evidence="9">
    <location>
        <begin position="1"/>
        <end position="16"/>
    </location>
</feature>
<dbReference type="InterPro" id="IPR000528">
    <property type="entry name" value="Plant_nsLTP"/>
</dbReference>
<keyword evidence="4" id="KW-0336">GPI-anchor</keyword>
<accession>A0A6J1H6I6</accession>
<keyword evidence="6" id="KW-1015">Disulfide bond</keyword>
<gene>
    <name evidence="12" type="primary">LOC111460552</name>
</gene>
<keyword evidence="7" id="KW-0325">Glycoprotein</keyword>
<evidence type="ECO:0000256" key="6">
    <source>
        <dbReference type="ARBA" id="ARBA00023157"/>
    </source>
</evidence>
<dbReference type="CDD" id="cd00010">
    <property type="entry name" value="AAI_LTSS"/>
    <property type="match status" value="1"/>
</dbReference>
<protein>
    <submittedName>
        <fullName evidence="12">Non-specific lipid-transfer protein-like protein At5g64080</fullName>
    </submittedName>
</protein>
<dbReference type="GO" id="GO:0005886">
    <property type="term" value="C:plasma membrane"/>
    <property type="evidence" value="ECO:0007669"/>
    <property type="project" value="UniProtKB-SubCell"/>
</dbReference>
<evidence type="ECO:0000313" key="11">
    <source>
        <dbReference type="Proteomes" id="UP000504609"/>
    </source>
</evidence>
<comment type="subcellular location">
    <subcellularLocation>
        <location evidence="1">Cell membrane</location>
        <topology evidence="1">Lipid-anchor</topology>
        <topology evidence="1">GPI-anchor</topology>
    </subcellularLocation>
</comment>
<dbReference type="Gene3D" id="1.10.110.10">
    <property type="entry name" value="Plant lipid-transfer and hydrophobic proteins"/>
    <property type="match status" value="1"/>
</dbReference>
<dbReference type="GO" id="GO:0098552">
    <property type="term" value="C:side of membrane"/>
    <property type="evidence" value="ECO:0007669"/>
    <property type="project" value="UniProtKB-KW"/>
</dbReference>
<dbReference type="SUPFAM" id="SSF47699">
    <property type="entry name" value="Bifunctional inhibitor/lipid-transfer protein/seed storage 2S albumin"/>
    <property type="match status" value="1"/>
</dbReference>
<sequence>MAMIQSLALFLTCIAAIWICNENIIASAASPLSPRPSAVDCPAVVYAILPCVNYVTIGSTMAMPSKVCCKNVESVLKWNAKCMCVGLKQSESLGIQLNVTRAIDLPATCGISTPTPLSDCGCAFDFILV</sequence>
<dbReference type="GO" id="GO:0008289">
    <property type="term" value="F:lipid binding"/>
    <property type="evidence" value="ECO:0007669"/>
    <property type="project" value="InterPro"/>
</dbReference>
<comment type="similarity">
    <text evidence="2">Belongs to the plant LTP family.</text>
</comment>
<dbReference type="InterPro" id="IPR036312">
    <property type="entry name" value="Bifun_inhib/LTP/seed_sf"/>
</dbReference>
<evidence type="ECO:0000256" key="7">
    <source>
        <dbReference type="ARBA" id="ARBA00023180"/>
    </source>
</evidence>
<dbReference type="PANTHER" id="PTHR33044">
    <property type="entry name" value="BIFUNCTIONAL INHIBITOR/LIPID-TRANSFER PROTEIN/SEED STORAGE 2S ALBUMIN SUPERFAMILY PROTEIN-RELATED"/>
    <property type="match status" value="1"/>
</dbReference>
<keyword evidence="8" id="KW-0449">Lipoprotein</keyword>
<dbReference type="Pfam" id="PF14368">
    <property type="entry name" value="LTP_2"/>
    <property type="match status" value="1"/>
</dbReference>
<evidence type="ECO:0000256" key="4">
    <source>
        <dbReference type="ARBA" id="ARBA00022622"/>
    </source>
</evidence>
<organism evidence="11 12">
    <name type="scientific">Cucurbita moschata</name>
    <name type="common">Winter crookneck squash</name>
    <name type="synonym">Cucurbita pepo var. moschata</name>
    <dbReference type="NCBI Taxonomy" id="3662"/>
    <lineage>
        <taxon>Eukaryota</taxon>
        <taxon>Viridiplantae</taxon>
        <taxon>Streptophyta</taxon>
        <taxon>Embryophyta</taxon>
        <taxon>Tracheophyta</taxon>
        <taxon>Spermatophyta</taxon>
        <taxon>Magnoliopsida</taxon>
        <taxon>eudicotyledons</taxon>
        <taxon>Gunneridae</taxon>
        <taxon>Pentapetalae</taxon>
        <taxon>rosids</taxon>
        <taxon>fabids</taxon>
        <taxon>Cucurbitales</taxon>
        <taxon>Cucurbitaceae</taxon>
        <taxon>Cucurbiteae</taxon>
        <taxon>Cucurbita</taxon>
    </lineage>
</organism>
<evidence type="ECO:0000256" key="9">
    <source>
        <dbReference type="SAM" id="SignalP"/>
    </source>
</evidence>
<evidence type="ECO:0000313" key="12">
    <source>
        <dbReference type="RefSeq" id="XP_022959525.1"/>
    </source>
</evidence>
<evidence type="ECO:0000256" key="5">
    <source>
        <dbReference type="ARBA" id="ARBA00022729"/>
    </source>
</evidence>
<keyword evidence="3" id="KW-1003">Cell membrane</keyword>
<dbReference type="InterPro" id="IPR043325">
    <property type="entry name" value="LTSS"/>
</dbReference>
<evidence type="ECO:0000256" key="1">
    <source>
        <dbReference type="ARBA" id="ARBA00004609"/>
    </source>
</evidence>
<name>A0A6J1H6I6_CUCMO</name>
<dbReference type="RefSeq" id="XP_022959525.1">
    <property type="nucleotide sequence ID" value="XM_023103757.1"/>
</dbReference>
<evidence type="ECO:0000256" key="3">
    <source>
        <dbReference type="ARBA" id="ARBA00022475"/>
    </source>
</evidence>
<evidence type="ECO:0000256" key="2">
    <source>
        <dbReference type="ARBA" id="ARBA00009748"/>
    </source>
</evidence>
<keyword evidence="4" id="KW-0472">Membrane</keyword>